<dbReference type="Proteomes" id="UP000823046">
    <property type="component" value="Unassembled WGS sequence"/>
</dbReference>
<keyword evidence="1" id="KW-0349">Heme</keyword>
<evidence type="ECO:0000313" key="6">
    <source>
        <dbReference type="Proteomes" id="UP000823046"/>
    </source>
</evidence>
<proteinExistence type="predicted"/>
<evidence type="ECO:0000256" key="3">
    <source>
        <dbReference type="ARBA" id="ARBA00023002"/>
    </source>
</evidence>
<dbReference type="CDD" id="cd19165">
    <property type="entry name" value="HemeO"/>
    <property type="match status" value="1"/>
</dbReference>
<comment type="caution">
    <text evidence="5">The sequence shown here is derived from an EMBL/GenBank/DDBJ whole genome shotgun (WGS) entry which is preliminary data.</text>
</comment>
<evidence type="ECO:0000256" key="1">
    <source>
        <dbReference type="ARBA" id="ARBA00022617"/>
    </source>
</evidence>
<name>A0ABQ7JCF9_9APIC</name>
<keyword evidence="6" id="KW-1185">Reference proteome</keyword>
<dbReference type="InterPro" id="IPR016951">
    <property type="entry name" value="Haem_Oase_decyc_pln"/>
</dbReference>
<reference evidence="5 6" key="1">
    <citation type="journal article" date="2020" name="bioRxiv">
        <title>Metabolic contributions of an alphaproteobacterial endosymbiont in the apicomplexan Cardiosporidium cionae.</title>
        <authorList>
            <person name="Hunter E.S."/>
            <person name="Paight C.J."/>
            <person name="Lane C.E."/>
        </authorList>
    </citation>
    <scope>NUCLEOTIDE SEQUENCE [LARGE SCALE GENOMIC DNA]</scope>
    <source>
        <strain evidence="5">ESH_2018</strain>
    </source>
</reference>
<evidence type="ECO:0000256" key="4">
    <source>
        <dbReference type="ARBA" id="ARBA00023004"/>
    </source>
</evidence>
<protein>
    <submittedName>
        <fullName evidence="5">Heme oxygenase 1, chloroplastic</fullName>
    </submittedName>
</protein>
<keyword evidence="3" id="KW-0560">Oxidoreductase</keyword>
<dbReference type="InterPro" id="IPR016084">
    <property type="entry name" value="Haem_Oase-like_multi-hlx"/>
</dbReference>
<dbReference type="PANTHER" id="PTHR35703">
    <property type="entry name" value="HEME OXYGENASE 1, CHLOROPLASTIC-RELATED"/>
    <property type="match status" value="1"/>
</dbReference>
<keyword evidence="2" id="KW-0479">Metal-binding</keyword>
<dbReference type="PANTHER" id="PTHR35703:SF2">
    <property type="entry name" value="HEME OXYGENASE 1, CHLOROPLASTIC-RELATED"/>
    <property type="match status" value="1"/>
</dbReference>
<organism evidence="5 6">
    <name type="scientific">Cardiosporidium cionae</name>
    <dbReference type="NCBI Taxonomy" id="476202"/>
    <lineage>
        <taxon>Eukaryota</taxon>
        <taxon>Sar</taxon>
        <taxon>Alveolata</taxon>
        <taxon>Apicomplexa</taxon>
        <taxon>Aconoidasida</taxon>
        <taxon>Nephromycida</taxon>
        <taxon>Cardiosporidium</taxon>
    </lineage>
</organism>
<evidence type="ECO:0000313" key="5">
    <source>
        <dbReference type="EMBL" id="KAF8821644.1"/>
    </source>
</evidence>
<sequence length="242" mass="27853">MFSSYLSSRRSSGERNFFPPSKMVSIFDSASLPAETSFVRDRLRKTTMEMHPTDILPPVTADRKAFFQFLIDSCCVFNMLEDIVNTHTRFEPLRNTGIELHDALKLDIQWMIEHFPEDCDSSLTVGHAGRAYADHLKYLSLSSIPQFITHYYNIYFAHGAGGRLIGKEISKRLLEGYNLKFYILKEDTNLIKEDVKTRIDALASKWTPEEEEDCLDGIPDCFKFGQELLKYLYPLGAFHEGK</sequence>
<dbReference type="EMBL" id="JADAQX010000150">
    <property type="protein sequence ID" value="KAF8821644.1"/>
    <property type="molecule type" value="Genomic_DNA"/>
</dbReference>
<dbReference type="SUPFAM" id="SSF48613">
    <property type="entry name" value="Heme oxygenase-like"/>
    <property type="match status" value="1"/>
</dbReference>
<accession>A0ABQ7JCF9</accession>
<keyword evidence="4" id="KW-0408">Iron</keyword>
<dbReference type="Gene3D" id="1.20.910.10">
    <property type="entry name" value="Heme oxygenase-like"/>
    <property type="match status" value="1"/>
</dbReference>
<evidence type="ECO:0000256" key="2">
    <source>
        <dbReference type="ARBA" id="ARBA00022723"/>
    </source>
</evidence>
<gene>
    <name evidence="5" type="ORF">IE077_000223</name>
</gene>
<dbReference type="InterPro" id="IPR002051">
    <property type="entry name" value="Haem_Oase"/>
</dbReference>